<dbReference type="KEGG" id="cad:Curi_c23400"/>
<evidence type="ECO:0000313" key="3">
    <source>
        <dbReference type="Proteomes" id="UP000006094"/>
    </source>
</evidence>
<dbReference type="HOGENOM" id="CLU_000445_44_2_9"/>
<gene>
    <name evidence="2" type="ordered locus">Curi_c23400</name>
</gene>
<dbReference type="InterPro" id="IPR050325">
    <property type="entry name" value="Prot/Nucl_acid_deglycase"/>
</dbReference>
<dbReference type="PATRIC" id="fig|1128398.3.peg.2422"/>
<organism evidence="2 3">
    <name type="scientific">Gottschalkia acidurici (strain ATCC 7906 / DSM 604 / BCRC 14475 / CIP 104303 / KCTC 5404 / NCIMB 10678 / 9a)</name>
    <name type="common">Clostridium acidurici</name>
    <dbReference type="NCBI Taxonomy" id="1128398"/>
    <lineage>
        <taxon>Bacteria</taxon>
        <taxon>Bacillati</taxon>
        <taxon>Bacillota</taxon>
        <taxon>Tissierellia</taxon>
        <taxon>Tissierellales</taxon>
        <taxon>Gottschalkiaceae</taxon>
        <taxon>Gottschalkia</taxon>
    </lineage>
</organism>
<dbReference type="PANTHER" id="PTHR48094:SF5">
    <property type="entry name" value="PROTEIN DJ-1 HOMOLOG"/>
    <property type="match status" value="1"/>
</dbReference>
<dbReference type="GO" id="GO:0005737">
    <property type="term" value="C:cytoplasm"/>
    <property type="evidence" value="ECO:0007669"/>
    <property type="project" value="TreeGrafter"/>
</dbReference>
<keyword evidence="3" id="KW-1185">Reference proteome</keyword>
<accession>K0B2K6</accession>
<dbReference type="InterPro" id="IPR029062">
    <property type="entry name" value="Class_I_gatase-like"/>
</dbReference>
<dbReference type="AlphaFoldDB" id="K0B2K6"/>
<feature type="domain" description="DJ-1/PfpI" evidence="1">
    <location>
        <begin position="7"/>
        <end position="181"/>
    </location>
</feature>
<dbReference type="EMBL" id="CP003326">
    <property type="protein sequence ID" value="AFS79342.1"/>
    <property type="molecule type" value="Genomic_DNA"/>
</dbReference>
<name>K0B2K6_GOTA9</name>
<dbReference type="InterPro" id="IPR002818">
    <property type="entry name" value="DJ-1/PfpI"/>
</dbReference>
<dbReference type="Gene3D" id="3.40.50.880">
    <property type="match status" value="1"/>
</dbReference>
<dbReference type="Pfam" id="PF01965">
    <property type="entry name" value="DJ-1_PfpI"/>
    <property type="match status" value="1"/>
</dbReference>
<protein>
    <submittedName>
        <fullName evidence="2">DJ-1/PfpI family protein</fullName>
    </submittedName>
</protein>
<dbReference type="SUPFAM" id="SSF52317">
    <property type="entry name" value="Class I glutamine amidotransferase-like"/>
    <property type="match status" value="1"/>
</dbReference>
<dbReference type="PANTHER" id="PTHR48094">
    <property type="entry name" value="PROTEIN/NUCLEIC ACID DEGLYCASE DJ-1-RELATED"/>
    <property type="match status" value="1"/>
</dbReference>
<reference evidence="2 3" key="1">
    <citation type="journal article" date="2012" name="PLoS ONE">
        <title>The purine-utilizing bacterium Clostridium acidurici 9a: a genome-guided metabolic reconsideration.</title>
        <authorList>
            <person name="Hartwich K."/>
            <person name="Poehlein A."/>
            <person name="Daniel R."/>
        </authorList>
    </citation>
    <scope>NUCLEOTIDE SEQUENCE [LARGE SCALE GENOMIC DNA]</scope>
    <source>
        <strain evidence="3">ATCC 7906 / DSM 604 / BCRC 14475 / CIP 104303 / KCTC 5404 / NCIMB 10678 / 9a</strain>
    </source>
</reference>
<evidence type="ECO:0000259" key="1">
    <source>
        <dbReference type="Pfam" id="PF01965"/>
    </source>
</evidence>
<proteinExistence type="predicted"/>
<dbReference type="Proteomes" id="UP000006094">
    <property type="component" value="Chromosome"/>
</dbReference>
<sequence>MRRINMKKVLLLLANGFETLEASVFIDVIGWNYIDGDKSTQLFTCGRTKEINSTFNQKIIVDYTFNEINIDDYDALAIPGGFIEYDFYDDAYNEEFLEIIREFDRNGKIIASICVAALPIAKSGVLKGRKGTTYNKKDGIRQKQLKDFGVEVVNQPIVIDRNIITSWNPSTAMEVAFILLEKLTDKENKQKIMELMGY</sequence>
<dbReference type="STRING" id="1128398.Curi_c23400"/>
<dbReference type="eggNOG" id="COG0693">
    <property type="taxonomic scope" value="Bacteria"/>
</dbReference>
<dbReference type="CDD" id="cd03135">
    <property type="entry name" value="GATase1_DJ-1"/>
    <property type="match status" value="1"/>
</dbReference>
<evidence type="ECO:0000313" key="2">
    <source>
        <dbReference type="EMBL" id="AFS79342.1"/>
    </source>
</evidence>